<dbReference type="PANTHER" id="PTHR23216">
    <property type="entry name" value="NUCLEOLAR AND COILED-BODY PHOSPHOPROTEIN 1"/>
    <property type="match status" value="1"/>
</dbReference>
<evidence type="ECO:0000313" key="3">
    <source>
        <dbReference type="EMBL" id="CAI2161787.1"/>
    </source>
</evidence>
<feature type="region of interest" description="Disordered" evidence="1">
    <location>
        <begin position="61"/>
        <end position="284"/>
    </location>
</feature>
<gene>
    <name evidence="3" type="ORF">FWILDA_LOCUS227</name>
</gene>
<feature type="compositionally biased region" description="Acidic residues" evidence="1">
    <location>
        <begin position="125"/>
        <end position="137"/>
    </location>
</feature>
<dbReference type="Proteomes" id="UP001153678">
    <property type="component" value="Unassembled WGS sequence"/>
</dbReference>
<dbReference type="OrthoDB" id="5599646at2759"/>
<dbReference type="EMBL" id="CAMKVN010000013">
    <property type="protein sequence ID" value="CAI2161787.1"/>
    <property type="molecule type" value="Genomic_DNA"/>
</dbReference>
<proteinExistence type="predicted"/>
<dbReference type="GO" id="GO:0005730">
    <property type="term" value="C:nucleolus"/>
    <property type="evidence" value="ECO:0007669"/>
    <property type="project" value="InterPro"/>
</dbReference>
<feature type="compositionally biased region" description="Basic and acidic residues" evidence="1">
    <location>
        <begin position="104"/>
        <end position="117"/>
    </location>
</feature>
<name>A0A9W4SAZ8_9GLOM</name>
<reference evidence="3" key="1">
    <citation type="submission" date="2022-08" db="EMBL/GenBank/DDBJ databases">
        <authorList>
            <person name="Kallberg Y."/>
            <person name="Tangrot J."/>
            <person name="Rosling A."/>
        </authorList>
    </citation>
    <scope>NUCLEOTIDE SEQUENCE</scope>
    <source>
        <strain evidence="3">Wild A</strain>
    </source>
</reference>
<evidence type="ECO:0000259" key="2">
    <source>
        <dbReference type="Pfam" id="PF05022"/>
    </source>
</evidence>
<feature type="domain" description="Srp40 C-terminal" evidence="2">
    <location>
        <begin position="379"/>
        <end position="450"/>
    </location>
</feature>
<dbReference type="InterPro" id="IPR007718">
    <property type="entry name" value="Srp40_C"/>
</dbReference>
<evidence type="ECO:0000256" key="1">
    <source>
        <dbReference type="SAM" id="MobiDB-lite"/>
    </source>
</evidence>
<dbReference type="Pfam" id="PF05022">
    <property type="entry name" value="SRP40_C"/>
    <property type="match status" value="1"/>
</dbReference>
<keyword evidence="4" id="KW-1185">Reference proteome</keyword>
<feature type="compositionally biased region" description="Acidic residues" evidence="1">
    <location>
        <begin position="184"/>
        <end position="203"/>
    </location>
</feature>
<dbReference type="AlphaFoldDB" id="A0A9W4SAZ8"/>
<feature type="compositionally biased region" description="Basic and acidic residues" evidence="1">
    <location>
        <begin position="166"/>
        <end position="183"/>
    </location>
</feature>
<dbReference type="PROSITE" id="PS50896">
    <property type="entry name" value="LISH"/>
    <property type="match status" value="1"/>
</dbReference>
<comment type="caution">
    <text evidence="3">The sequence shown here is derived from an EMBL/GenBank/DDBJ whole genome shotgun (WGS) entry which is preliminary data.</text>
</comment>
<sequence length="452" mass="50128">MPETSIPTELYSLVFRFLIDAGLLKTSETFKKEYKSIKDLKQEYDLVEVFKSYKSLVAGKNIDEEADSDTSSSSSSSGIYLLKDVSSSEDSTDDDSSSSDIETFDEKVKNDYNKMEDSSSSSSENDSDSSEEEDAINDQDTTVSLGKKTKELNISDSNSLDASSEESGKEQNVKTKIKVKDESDSSDESSDESESSSSESEEEKNDKMEIDSDNDSDGESDNDSSSNEESETSNADNTRHNMKNGGQISSRSSKSENETNGGIKYKSSIKNNSKRKMMDETSSELDKLETANQNCSLHEINEKNIASATNGLKHNLDSCDETIQPSKKLNSSDLSTTPITYVTTSIHFQPISVQKNQRKINKTNQVEDKSNNNGLTNNRRINPDEVEFLDERLKDNSFMAKGGAVGSYGFKAHNDLIVTRGKDFRAQKTKKKRGSYRGGKIDLESHSIKFVE</sequence>
<evidence type="ECO:0000313" key="4">
    <source>
        <dbReference type="Proteomes" id="UP001153678"/>
    </source>
</evidence>
<dbReference type="GO" id="GO:0005654">
    <property type="term" value="C:nucleoplasm"/>
    <property type="evidence" value="ECO:0007669"/>
    <property type="project" value="TreeGrafter"/>
</dbReference>
<protein>
    <submittedName>
        <fullName evidence="3">15588_t:CDS:1</fullName>
    </submittedName>
</protein>
<feature type="compositionally biased region" description="Acidic residues" evidence="1">
    <location>
        <begin position="211"/>
        <end position="231"/>
    </location>
</feature>
<dbReference type="InterPro" id="IPR006594">
    <property type="entry name" value="LisH"/>
</dbReference>
<organism evidence="3 4">
    <name type="scientific">Funneliformis geosporum</name>
    <dbReference type="NCBI Taxonomy" id="1117311"/>
    <lineage>
        <taxon>Eukaryota</taxon>
        <taxon>Fungi</taxon>
        <taxon>Fungi incertae sedis</taxon>
        <taxon>Mucoromycota</taxon>
        <taxon>Glomeromycotina</taxon>
        <taxon>Glomeromycetes</taxon>
        <taxon>Glomerales</taxon>
        <taxon>Glomeraceae</taxon>
        <taxon>Funneliformis</taxon>
    </lineage>
</organism>
<accession>A0A9W4SAZ8</accession>
<dbReference type="InterPro" id="IPR039191">
    <property type="entry name" value="Nopp140-like"/>
</dbReference>
<dbReference type="PANTHER" id="PTHR23216:SF1">
    <property type="entry name" value="NUCLEOLAR AND COILED-BODY PHOSPHOPROTEIN 1"/>
    <property type="match status" value="1"/>
</dbReference>